<keyword evidence="2" id="KW-1185">Reference proteome</keyword>
<reference evidence="1" key="1">
    <citation type="journal article" date="2022" name="IScience">
        <title>Evolution of zygomycete secretomes and the origins of terrestrial fungal ecologies.</title>
        <authorList>
            <person name="Chang Y."/>
            <person name="Wang Y."/>
            <person name="Mondo S."/>
            <person name="Ahrendt S."/>
            <person name="Andreopoulos W."/>
            <person name="Barry K."/>
            <person name="Beard J."/>
            <person name="Benny G.L."/>
            <person name="Blankenship S."/>
            <person name="Bonito G."/>
            <person name="Cuomo C."/>
            <person name="Desiro A."/>
            <person name="Gervers K.A."/>
            <person name="Hundley H."/>
            <person name="Kuo A."/>
            <person name="LaButti K."/>
            <person name="Lang B.F."/>
            <person name="Lipzen A."/>
            <person name="O'Donnell K."/>
            <person name="Pangilinan J."/>
            <person name="Reynolds N."/>
            <person name="Sandor L."/>
            <person name="Smith M.E."/>
            <person name="Tsang A."/>
            <person name="Grigoriev I.V."/>
            <person name="Stajich J.E."/>
            <person name="Spatafora J.W."/>
        </authorList>
    </citation>
    <scope>NUCLEOTIDE SEQUENCE</scope>
    <source>
        <strain evidence="1">RSA 2281</strain>
    </source>
</reference>
<dbReference type="AlphaFoldDB" id="A0AAD5P970"/>
<name>A0AAD5P970_9FUNG</name>
<proteinExistence type="predicted"/>
<organism evidence="1 2">
    <name type="scientific">Phascolomyces articulosus</name>
    <dbReference type="NCBI Taxonomy" id="60185"/>
    <lineage>
        <taxon>Eukaryota</taxon>
        <taxon>Fungi</taxon>
        <taxon>Fungi incertae sedis</taxon>
        <taxon>Mucoromycota</taxon>
        <taxon>Mucoromycotina</taxon>
        <taxon>Mucoromycetes</taxon>
        <taxon>Mucorales</taxon>
        <taxon>Lichtheimiaceae</taxon>
        <taxon>Phascolomyces</taxon>
    </lineage>
</organism>
<comment type="caution">
    <text evidence="1">The sequence shown here is derived from an EMBL/GenBank/DDBJ whole genome shotgun (WGS) entry which is preliminary data.</text>
</comment>
<reference evidence="1" key="2">
    <citation type="submission" date="2023-02" db="EMBL/GenBank/DDBJ databases">
        <authorList>
            <consortium name="DOE Joint Genome Institute"/>
            <person name="Mondo S.J."/>
            <person name="Chang Y."/>
            <person name="Wang Y."/>
            <person name="Ahrendt S."/>
            <person name="Andreopoulos W."/>
            <person name="Barry K."/>
            <person name="Beard J."/>
            <person name="Benny G.L."/>
            <person name="Blankenship S."/>
            <person name="Bonito G."/>
            <person name="Cuomo C."/>
            <person name="Desiro A."/>
            <person name="Gervers K.A."/>
            <person name="Hundley H."/>
            <person name="Kuo A."/>
            <person name="LaButti K."/>
            <person name="Lang B.F."/>
            <person name="Lipzen A."/>
            <person name="O'Donnell K."/>
            <person name="Pangilinan J."/>
            <person name="Reynolds N."/>
            <person name="Sandor L."/>
            <person name="Smith M.W."/>
            <person name="Tsang A."/>
            <person name="Grigoriev I.V."/>
            <person name="Stajich J.E."/>
            <person name="Spatafora J.W."/>
        </authorList>
    </citation>
    <scope>NUCLEOTIDE SEQUENCE</scope>
    <source>
        <strain evidence="1">RSA 2281</strain>
    </source>
</reference>
<evidence type="ECO:0000313" key="1">
    <source>
        <dbReference type="EMBL" id="KAI9249513.1"/>
    </source>
</evidence>
<sequence>MSFRNYDVIGKTRQVTPACITRSDQSIRGNGNCYFNVQYENKTCHLVLTISIVVVTESFLDCAYRFKCLTQQTTKKQCHHHIFEFDPFQDLISTALKEPLRFMEVKKENLCWRHKKEVYNRFKYNHNREIIYVKYNFISLNKSLFYVTLHGKFQ</sequence>
<protein>
    <submittedName>
        <fullName evidence="1">Uncharacterized protein</fullName>
    </submittedName>
</protein>
<gene>
    <name evidence="1" type="ORF">BDA99DRAFT_542201</name>
</gene>
<accession>A0AAD5P970</accession>
<dbReference type="Proteomes" id="UP001209540">
    <property type="component" value="Unassembled WGS sequence"/>
</dbReference>
<dbReference type="EMBL" id="JAIXMP010000035">
    <property type="protein sequence ID" value="KAI9249513.1"/>
    <property type="molecule type" value="Genomic_DNA"/>
</dbReference>
<evidence type="ECO:0000313" key="2">
    <source>
        <dbReference type="Proteomes" id="UP001209540"/>
    </source>
</evidence>